<name>A0AAX2DIK2_9PSED</name>
<organism evidence="1 2">
    <name type="scientific">Pseudomonas mediterranea</name>
    <dbReference type="NCBI Taxonomy" id="183795"/>
    <lineage>
        <taxon>Bacteria</taxon>
        <taxon>Pseudomonadati</taxon>
        <taxon>Pseudomonadota</taxon>
        <taxon>Gammaproteobacteria</taxon>
        <taxon>Pseudomonadales</taxon>
        <taxon>Pseudomonadaceae</taxon>
        <taxon>Pseudomonas</taxon>
    </lineage>
</organism>
<dbReference type="RefSeq" id="WP_047702019.1">
    <property type="nucleotide sequence ID" value="NZ_LT629790.1"/>
</dbReference>
<sequence>MRFIITRRRVLGVAIPKEKLRTAETVRGDIIISECLDPDFGRSVFSAHIFKTYPGPDVIPPLIDVKMTGMAHNGMNLTGVEKIGDTFYAQSWWCRTE</sequence>
<dbReference type="GeneID" id="76215200"/>
<accession>A0AAX2DIK2</accession>
<dbReference type="EMBL" id="LT629790">
    <property type="protein sequence ID" value="SDU74561.1"/>
    <property type="molecule type" value="Genomic_DNA"/>
</dbReference>
<evidence type="ECO:0000313" key="2">
    <source>
        <dbReference type="Proteomes" id="UP000183772"/>
    </source>
</evidence>
<proteinExistence type="predicted"/>
<dbReference type="Proteomes" id="UP000183772">
    <property type="component" value="Chromosome I"/>
</dbReference>
<evidence type="ECO:0000313" key="1">
    <source>
        <dbReference type="EMBL" id="SDU74561.1"/>
    </source>
</evidence>
<dbReference type="AlphaFoldDB" id="A0AAX2DIK2"/>
<gene>
    <name evidence="1" type="ORF">SAMN05216476_5238</name>
</gene>
<protein>
    <submittedName>
        <fullName evidence="1">Uncharacterized protein</fullName>
    </submittedName>
</protein>
<keyword evidence="2" id="KW-1185">Reference proteome</keyword>
<reference evidence="1 2" key="1">
    <citation type="submission" date="2016-10" db="EMBL/GenBank/DDBJ databases">
        <authorList>
            <person name="Varghese N."/>
            <person name="Submissions S."/>
        </authorList>
    </citation>
    <scope>NUCLEOTIDE SEQUENCE [LARGE SCALE GENOMIC DNA]</scope>
    <source>
        <strain evidence="1 2">DSM 16733</strain>
    </source>
</reference>